<dbReference type="EMBL" id="SJDT01000005">
    <property type="protein sequence ID" value="TBW21092.1"/>
    <property type="molecule type" value="Genomic_DNA"/>
</dbReference>
<gene>
    <name evidence="2" type="ORF">EZJ44_07250</name>
</gene>
<protein>
    <submittedName>
        <fullName evidence="2">DUF2183 domain-containing protein</fullName>
    </submittedName>
</protein>
<dbReference type="PANTHER" id="PTHR28208">
    <property type="entry name" value="PHOSPHATIDATE PHOSPHATASE APP1"/>
    <property type="match status" value="1"/>
</dbReference>
<dbReference type="RefSeq" id="WP_131281820.1">
    <property type="nucleotide sequence ID" value="NZ_JBHSLR010000002.1"/>
</dbReference>
<proteinExistence type="predicted"/>
<dbReference type="Proteomes" id="UP000293036">
    <property type="component" value="Unassembled WGS sequence"/>
</dbReference>
<dbReference type="GO" id="GO:0008195">
    <property type="term" value="F:phosphatidate phosphatase activity"/>
    <property type="evidence" value="ECO:0007669"/>
    <property type="project" value="InterPro"/>
</dbReference>
<evidence type="ECO:0000259" key="1">
    <source>
        <dbReference type="Pfam" id="PF09949"/>
    </source>
</evidence>
<feature type="domain" description="Phosphatidate phosphatase APP1 catalytic" evidence="1">
    <location>
        <begin position="169"/>
        <end position="319"/>
    </location>
</feature>
<name>A0A4Q9UZB1_9ACTO</name>
<dbReference type="PANTHER" id="PTHR28208:SF3">
    <property type="entry name" value="PHOSPHATIDATE PHOSPHATASE APP1"/>
    <property type="match status" value="1"/>
</dbReference>
<comment type="caution">
    <text evidence="2">The sequence shown here is derived from an EMBL/GenBank/DDBJ whole genome shotgun (WGS) entry which is preliminary data.</text>
</comment>
<dbReference type="InterPro" id="IPR052935">
    <property type="entry name" value="Mg2+_PAP"/>
</dbReference>
<evidence type="ECO:0000313" key="2">
    <source>
        <dbReference type="EMBL" id="TBW21092.1"/>
    </source>
</evidence>
<dbReference type="InterPro" id="IPR019236">
    <property type="entry name" value="APP1_cat"/>
</dbReference>
<sequence>MAIADIARSIEENINRRGIVKWRQRGWLPQIIPFTGYGSTTAVKILARALMAEPNERQPLFDLRNLQMSSLRSPAINTVRDIAELAIEAGAEAQRGWRQFFTTQVGFLPVTVTVGEKRIETRTDRNGYVDLLVENHGLTPGWHEVELIPAAGEPVKAPVMIVSPTATKGLVSDIDDTIMVTWLPRAALAAWNSFVVHTNSRKTVAGMSNFYRNILSGHPDAPVFYLSTGAWNTFSTLEIFLSTFRFPVGPLLMTDWGPTPTGLFRSGQEHKKTQLRNLLIMFPNITWTLVGDDGQHDPLIYDELAREHPSRVDVIALRELNPVEQVLSHGTPDPAESVREDSDIERHGVPVIRGKDGHELLGKFRNLHS</sequence>
<dbReference type="Pfam" id="PF09949">
    <property type="entry name" value="APP1_cat"/>
    <property type="match status" value="1"/>
</dbReference>
<organism evidence="2 3">
    <name type="scientific">Arcanobacterium bovis</name>
    <dbReference type="NCBI Taxonomy" id="2529275"/>
    <lineage>
        <taxon>Bacteria</taxon>
        <taxon>Bacillati</taxon>
        <taxon>Actinomycetota</taxon>
        <taxon>Actinomycetes</taxon>
        <taxon>Actinomycetales</taxon>
        <taxon>Actinomycetaceae</taxon>
        <taxon>Arcanobacterium</taxon>
    </lineage>
</organism>
<accession>A0A4Q9UZB1</accession>
<dbReference type="AlphaFoldDB" id="A0A4Q9UZB1"/>
<reference evidence="2 3" key="1">
    <citation type="submission" date="2019-02" db="EMBL/GenBank/DDBJ databases">
        <title>Arcanobacterium bovis sp. nov., isolated from the milk of a cow with mastitis.</title>
        <authorList>
            <person name="Sammra O."/>
            <person name="Foster G."/>
            <person name="Hassan A."/>
            <person name="Alssahen M."/>
            <person name="Laemmler C."/>
            <person name="Borowiak M."/>
            <person name="Malorny B."/>
            <person name="Abdulmawjood A."/>
        </authorList>
    </citation>
    <scope>NUCLEOTIDE SEQUENCE [LARGE SCALE GENOMIC DNA]</scope>
    <source>
        <strain evidence="2 3">C605018/01/1</strain>
    </source>
</reference>
<keyword evidence="3" id="KW-1185">Reference proteome</keyword>
<dbReference type="OrthoDB" id="9789875at2"/>
<evidence type="ECO:0000313" key="3">
    <source>
        <dbReference type="Proteomes" id="UP000293036"/>
    </source>
</evidence>